<dbReference type="Gene3D" id="3.30.2290.10">
    <property type="entry name" value="PmbA/TldD superfamily"/>
    <property type="match status" value="1"/>
</dbReference>
<dbReference type="AlphaFoldDB" id="A0A0F9RJS2"/>
<dbReference type="InterPro" id="IPR045569">
    <property type="entry name" value="Metalloprtase-TldD/E_C"/>
</dbReference>
<name>A0A0F9RJS2_9ZZZZ</name>
<dbReference type="Pfam" id="PF19289">
    <property type="entry name" value="PmbA_TldD_3rd"/>
    <property type="match status" value="1"/>
</dbReference>
<feature type="non-terminal residue" evidence="2">
    <location>
        <position position="1"/>
    </location>
</feature>
<dbReference type="GO" id="GO:0006508">
    <property type="term" value="P:proteolysis"/>
    <property type="evidence" value="ECO:0007669"/>
    <property type="project" value="InterPro"/>
</dbReference>
<dbReference type="PANTHER" id="PTHR43421:SF1">
    <property type="entry name" value="METALLOPROTEASE PMBA"/>
    <property type="match status" value="1"/>
</dbReference>
<evidence type="ECO:0000313" key="2">
    <source>
        <dbReference type="EMBL" id="KKN17478.1"/>
    </source>
</evidence>
<proteinExistence type="predicted"/>
<evidence type="ECO:0000259" key="1">
    <source>
        <dbReference type="Pfam" id="PF19289"/>
    </source>
</evidence>
<dbReference type="GO" id="GO:0008237">
    <property type="term" value="F:metallopeptidase activity"/>
    <property type="evidence" value="ECO:0007669"/>
    <property type="project" value="InterPro"/>
</dbReference>
<sequence>SHRQDQTGIGIVKANSIEPKDIERNIDICILYSKNNLSSKYSFPSKSSIPQLSMADPQILKDPLEVKNDLVEELLSEIQQQKDIVPTFGRFRIHNNKSFLRNSNSVDLNSQKTYFFIEFSLKAQENEKLAEYWSVIYVKERENLDFPKRVKKWAKLAKTSLVAKIPIPQKKTTIIFSARVLQSALNNVIGLHASGKAYHEKLSLFNLNDTVASENLTIIDDGLLKGGLNSNGWDGEGSPHQRNEVIIQGIFQKRLYDQKYALLEDETSTGNGNRTSDGAVVNGISNFEILPGDMSLEEMISNIDSGYFIEQFSWLMPNPMSGTFGSEIRSGYYINDGKIEYPVKLGNVSGNVFKMIKNCLFISKEREYFGNSLFPYIAFGDLTVSS</sequence>
<feature type="domain" description="Metalloprotease TldD/E C-terminal" evidence="1">
    <location>
        <begin position="170"/>
        <end position="385"/>
    </location>
</feature>
<dbReference type="EMBL" id="LAZR01003516">
    <property type="protein sequence ID" value="KKN17478.1"/>
    <property type="molecule type" value="Genomic_DNA"/>
</dbReference>
<dbReference type="InterPro" id="IPR035068">
    <property type="entry name" value="TldD/PmbA_N"/>
</dbReference>
<dbReference type="GO" id="GO:0005829">
    <property type="term" value="C:cytosol"/>
    <property type="evidence" value="ECO:0007669"/>
    <property type="project" value="TreeGrafter"/>
</dbReference>
<dbReference type="InterPro" id="IPR036059">
    <property type="entry name" value="TldD/PmbA_sf"/>
</dbReference>
<reference evidence="2" key="1">
    <citation type="journal article" date="2015" name="Nature">
        <title>Complex archaea that bridge the gap between prokaryotes and eukaryotes.</title>
        <authorList>
            <person name="Spang A."/>
            <person name="Saw J.H."/>
            <person name="Jorgensen S.L."/>
            <person name="Zaremba-Niedzwiedzka K."/>
            <person name="Martijn J."/>
            <person name="Lind A.E."/>
            <person name="van Eijk R."/>
            <person name="Schleper C."/>
            <person name="Guy L."/>
            <person name="Ettema T.J."/>
        </authorList>
    </citation>
    <scope>NUCLEOTIDE SEQUENCE</scope>
</reference>
<comment type="caution">
    <text evidence="2">The sequence shown here is derived from an EMBL/GenBank/DDBJ whole genome shotgun (WGS) entry which is preliminary data.</text>
</comment>
<dbReference type="SUPFAM" id="SSF111283">
    <property type="entry name" value="Putative modulator of DNA gyrase, PmbA/TldD"/>
    <property type="match status" value="1"/>
</dbReference>
<gene>
    <name evidence="2" type="ORF">LCGC14_0965500</name>
</gene>
<accession>A0A0F9RJS2</accession>
<dbReference type="InterPro" id="IPR047657">
    <property type="entry name" value="PmbA"/>
</dbReference>
<protein>
    <recommendedName>
        <fullName evidence="1">Metalloprotease TldD/E C-terminal domain-containing protein</fullName>
    </recommendedName>
</protein>
<dbReference type="PANTHER" id="PTHR43421">
    <property type="entry name" value="METALLOPROTEASE PMBA"/>
    <property type="match status" value="1"/>
</dbReference>
<organism evidence="2">
    <name type="scientific">marine sediment metagenome</name>
    <dbReference type="NCBI Taxonomy" id="412755"/>
    <lineage>
        <taxon>unclassified sequences</taxon>
        <taxon>metagenomes</taxon>
        <taxon>ecological metagenomes</taxon>
    </lineage>
</organism>